<gene>
    <name evidence="2" type="ORF">MPIPNATIZW_LOCUS2299</name>
</gene>
<reference evidence="2" key="1">
    <citation type="submission" date="2023-12" db="EMBL/GenBank/DDBJ databases">
        <authorList>
            <person name="Brown T."/>
        </authorList>
    </citation>
    <scope>NUCLEOTIDE SEQUENCE</scope>
</reference>
<name>A0ABN9Z8A3_PIPNA</name>
<keyword evidence="1" id="KW-1133">Transmembrane helix</keyword>
<accession>A0ABN9Z8A3</accession>
<evidence type="ECO:0000313" key="3">
    <source>
        <dbReference type="Proteomes" id="UP001314169"/>
    </source>
</evidence>
<keyword evidence="1" id="KW-0812">Transmembrane</keyword>
<protein>
    <recommendedName>
        <fullName evidence="4">Secreted protein</fullName>
    </recommendedName>
</protein>
<evidence type="ECO:0000313" key="2">
    <source>
        <dbReference type="EMBL" id="CAK6433993.1"/>
    </source>
</evidence>
<keyword evidence="3" id="KW-1185">Reference proteome</keyword>
<proteinExistence type="predicted"/>
<feature type="transmembrane region" description="Helical" evidence="1">
    <location>
        <begin position="15"/>
        <end position="37"/>
    </location>
</feature>
<evidence type="ECO:0000256" key="1">
    <source>
        <dbReference type="SAM" id="Phobius"/>
    </source>
</evidence>
<dbReference type="Proteomes" id="UP001314169">
    <property type="component" value="Chromosome 10"/>
</dbReference>
<keyword evidence="1" id="KW-0472">Membrane</keyword>
<dbReference type="EMBL" id="OY882867">
    <property type="protein sequence ID" value="CAK6433993.1"/>
    <property type="molecule type" value="Genomic_DNA"/>
</dbReference>
<evidence type="ECO:0008006" key="4">
    <source>
        <dbReference type="Google" id="ProtNLM"/>
    </source>
</evidence>
<sequence>MSATLHRMLCCLYKINLFFFTLTISPMSGVTLLLYPLQKKKKKKKRNCRNSTPPTKSAIKKKCCYKMTNSPIKYQIIKSFTNTIPNTSRQLNSRGSWVGQ</sequence>
<organism evidence="2 3">
    <name type="scientific">Pipistrellus nathusii</name>
    <name type="common">Nathusius' pipistrelle</name>
    <dbReference type="NCBI Taxonomy" id="59473"/>
    <lineage>
        <taxon>Eukaryota</taxon>
        <taxon>Metazoa</taxon>
        <taxon>Chordata</taxon>
        <taxon>Craniata</taxon>
        <taxon>Vertebrata</taxon>
        <taxon>Euteleostomi</taxon>
        <taxon>Mammalia</taxon>
        <taxon>Eutheria</taxon>
        <taxon>Laurasiatheria</taxon>
        <taxon>Chiroptera</taxon>
        <taxon>Yangochiroptera</taxon>
        <taxon>Vespertilionidae</taxon>
        <taxon>Pipistrellus</taxon>
    </lineage>
</organism>